<dbReference type="EMBL" id="VWSH01000002">
    <property type="protein sequence ID" value="KAA5534579.1"/>
    <property type="molecule type" value="Genomic_DNA"/>
</dbReference>
<dbReference type="AlphaFoldDB" id="A0A5M6CN55"/>
<dbReference type="Proteomes" id="UP000323632">
    <property type="component" value="Unassembled WGS sequence"/>
</dbReference>
<comment type="caution">
    <text evidence="1">The sequence shown here is derived from an EMBL/GenBank/DDBJ whole genome shotgun (WGS) entry which is preliminary data.</text>
</comment>
<evidence type="ECO:0000313" key="1">
    <source>
        <dbReference type="EMBL" id="KAA5534579.1"/>
    </source>
</evidence>
<sequence length="63" mass="6897">MKKNFLNEFEKFEKNTRIQVAEMQKVSGGTCIFYSSCSYGDCDTDDCTFTGGGLDADPPNPGS</sequence>
<gene>
    <name evidence="1" type="ORF">F0919_08130</name>
</gene>
<proteinExistence type="predicted"/>
<name>A0A5M6CN55_9BACT</name>
<organism evidence="1 2">
    <name type="scientific">Taibaiella lutea</name>
    <dbReference type="NCBI Taxonomy" id="2608001"/>
    <lineage>
        <taxon>Bacteria</taxon>
        <taxon>Pseudomonadati</taxon>
        <taxon>Bacteroidota</taxon>
        <taxon>Chitinophagia</taxon>
        <taxon>Chitinophagales</taxon>
        <taxon>Chitinophagaceae</taxon>
        <taxon>Taibaiella</taxon>
    </lineage>
</organism>
<accession>A0A5M6CN55</accession>
<reference evidence="1 2" key="1">
    <citation type="submission" date="2019-09" db="EMBL/GenBank/DDBJ databases">
        <title>Genome sequence and assembly of Taibaiella sp.</title>
        <authorList>
            <person name="Chhetri G."/>
        </authorList>
    </citation>
    <scope>NUCLEOTIDE SEQUENCE [LARGE SCALE GENOMIC DNA]</scope>
    <source>
        <strain evidence="1 2">KVB11</strain>
    </source>
</reference>
<dbReference type="RefSeq" id="WP_150032259.1">
    <property type="nucleotide sequence ID" value="NZ_VWSH01000002.1"/>
</dbReference>
<keyword evidence="2" id="KW-1185">Reference proteome</keyword>
<protein>
    <submittedName>
        <fullName evidence="1">Uncharacterized protein</fullName>
    </submittedName>
</protein>
<evidence type="ECO:0000313" key="2">
    <source>
        <dbReference type="Proteomes" id="UP000323632"/>
    </source>
</evidence>